<feature type="transmembrane region" description="Helical" evidence="7">
    <location>
        <begin position="344"/>
        <end position="361"/>
    </location>
</feature>
<feature type="transmembrane region" description="Helical" evidence="7">
    <location>
        <begin position="367"/>
        <end position="387"/>
    </location>
</feature>
<feature type="transmembrane region" description="Helical" evidence="7">
    <location>
        <begin position="88"/>
        <end position="111"/>
    </location>
</feature>
<feature type="transmembrane region" description="Helical" evidence="7">
    <location>
        <begin position="447"/>
        <end position="465"/>
    </location>
</feature>
<dbReference type="PROSITE" id="PS00216">
    <property type="entry name" value="SUGAR_TRANSPORT_1"/>
    <property type="match status" value="1"/>
</dbReference>
<dbReference type="InterPro" id="IPR004638">
    <property type="entry name" value="EmrB-like"/>
</dbReference>
<dbReference type="CDD" id="cd17321">
    <property type="entry name" value="MFS_MMR_MDR_like"/>
    <property type="match status" value="1"/>
</dbReference>
<reference evidence="9 10" key="1">
    <citation type="submission" date="2020-10" db="EMBL/GenBank/DDBJ databases">
        <title>Identification of Nocardia species via Next-generation sequencing and recognition of intraspecies genetic diversity.</title>
        <authorList>
            <person name="Li P."/>
            <person name="Li P."/>
            <person name="Lu B."/>
        </authorList>
    </citation>
    <scope>NUCLEOTIDE SEQUENCE [LARGE SCALE GENOMIC DNA]</scope>
    <source>
        <strain evidence="9 10">BJ06-0143</strain>
    </source>
</reference>
<keyword evidence="10" id="KW-1185">Reference proteome</keyword>
<gene>
    <name evidence="9" type="ORF">IU449_08020</name>
</gene>
<feature type="transmembrane region" description="Helical" evidence="7">
    <location>
        <begin position="60"/>
        <end position="76"/>
    </location>
</feature>
<evidence type="ECO:0000259" key="8">
    <source>
        <dbReference type="PROSITE" id="PS50850"/>
    </source>
</evidence>
<feature type="transmembrane region" description="Helical" evidence="7">
    <location>
        <begin position="117"/>
        <end position="136"/>
    </location>
</feature>
<dbReference type="InterPro" id="IPR005829">
    <property type="entry name" value="Sugar_transporter_CS"/>
</dbReference>
<accession>A0ABS0D7M7</accession>
<keyword evidence="4 7" id="KW-0812">Transmembrane</keyword>
<feature type="transmembrane region" description="Helical" evidence="7">
    <location>
        <begin position="241"/>
        <end position="258"/>
    </location>
</feature>
<feature type="transmembrane region" description="Helical" evidence="7">
    <location>
        <begin position="148"/>
        <end position="169"/>
    </location>
</feature>
<evidence type="ECO:0000313" key="9">
    <source>
        <dbReference type="EMBL" id="MBF6354488.1"/>
    </source>
</evidence>
<dbReference type="PANTHER" id="PTHR42718:SF46">
    <property type="entry name" value="BLR6921 PROTEIN"/>
    <property type="match status" value="1"/>
</dbReference>
<evidence type="ECO:0000313" key="10">
    <source>
        <dbReference type="Proteomes" id="UP000707731"/>
    </source>
</evidence>
<keyword evidence="6 7" id="KW-0472">Membrane</keyword>
<feature type="domain" description="Major facilitator superfamily (MFS) profile" evidence="8">
    <location>
        <begin position="22"/>
        <end position="470"/>
    </location>
</feature>
<evidence type="ECO:0000256" key="6">
    <source>
        <dbReference type="ARBA" id="ARBA00023136"/>
    </source>
</evidence>
<dbReference type="InterPro" id="IPR020846">
    <property type="entry name" value="MFS_dom"/>
</dbReference>
<evidence type="ECO:0000256" key="2">
    <source>
        <dbReference type="ARBA" id="ARBA00022448"/>
    </source>
</evidence>
<feature type="transmembrane region" description="Helical" evidence="7">
    <location>
        <begin position="279"/>
        <end position="299"/>
    </location>
</feature>
<dbReference type="PANTHER" id="PTHR42718">
    <property type="entry name" value="MAJOR FACILITATOR SUPERFAMILY MULTIDRUG TRANSPORTER MFSC"/>
    <property type="match status" value="1"/>
</dbReference>
<dbReference type="EMBL" id="JADLQN010000001">
    <property type="protein sequence ID" value="MBF6354488.1"/>
    <property type="molecule type" value="Genomic_DNA"/>
</dbReference>
<comment type="subcellular location">
    <subcellularLocation>
        <location evidence="1">Cell membrane</location>
        <topology evidence="1">Multi-pass membrane protein</topology>
    </subcellularLocation>
</comment>
<feature type="transmembrane region" description="Helical" evidence="7">
    <location>
        <begin position="175"/>
        <end position="197"/>
    </location>
</feature>
<dbReference type="InterPro" id="IPR036259">
    <property type="entry name" value="MFS_trans_sf"/>
</dbReference>
<comment type="caution">
    <text evidence="9">The sequence shown here is derived from an EMBL/GenBank/DDBJ whole genome shotgun (WGS) entry which is preliminary data.</text>
</comment>
<dbReference type="Gene3D" id="1.20.1720.10">
    <property type="entry name" value="Multidrug resistance protein D"/>
    <property type="match status" value="1"/>
</dbReference>
<dbReference type="InterPro" id="IPR011701">
    <property type="entry name" value="MFS"/>
</dbReference>
<keyword evidence="5 7" id="KW-1133">Transmembrane helix</keyword>
<organism evidence="9 10">
    <name type="scientific">Nocardia higoensis</name>
    <dbReference type="NCBI Taxonomy" id="228599"/>
    <lineage>
        <taxon>Bacteria</taxon>
        <taxon>Bacillati</taxon>
        <taxon>Actinomycetota</taxon>
        <taxon>Actinomycetes</taxon>
        <taxon>Mycobacteriales</taxon>
        <taxon>Nocardiaceae</taxon>
        <taxon>Nocardia</taxon>
    </lineage>
</organism>
<feature type="transmembrane region" description="Helical" evidence="7">
    <location>
        <begin position="420"/>
        <end position="441"/>
    </location>
</feature>
<evidence type="ECO:0000256" key="7">
    <source>
        <dbReference type="SAM" id="Phobius"/>
    </source>
</evidence>
<feature type="transmembrane region" description="Helical" evidence="7">
    <location>
        <begin position="209"/>
        <end position="229"/>
    </location>
</feature>
<dbReference type="PROSITE" id="PS50850">
    <property type="entry name" value="MFS"/>
    <property type="match status" value="1"/>
</dbReference>
<dbReference type="Pfam" id="PF07690">
    <property type="entry name" value="MFS_1"/>
    <property type="match status" value="1"/>
</dbReference>
<evidence type="ECO:0000256" key="3">
    <source>
        <dbReference type="ARBA" id="ARBA00022475"/>
    </source>
</evidence>
<dbReference type="Gene3D" id="1.20.1250.20">
    <property type="entry name" value="MFS general substrate transporter like domains"/>
    <property type="match status" value="1"/>
</dbReference>
<keyword evidence="2" id="KW-0813">Transport</keyword>
<name>A0ABS0D7M7_9NOCA</name>
<dbReference type="SUPFAM" id="SSF103473">
    <property type="entry name" value="MFS general substrate transporter"/>
    <property type="match status" value="1"/>
</dbReference>
<sequence>MTQPEISETGLIDRRGRAETLVLAVACAAQFMVVLDISVVNVALPSIRDALGFDETGQQWVVNAYALTFAGFLLLGGRLADLFGRRRVFLAGLALFTGSSLAGGLATSPALLVAARAVQGLGAAVLAPATLTILTATFPEGASRTRALATWTAVGIAGGTAGNLVGGVLTEYLTWRSTLLINVPIGAAAIFLASRYVRADHRQEGRSQLDVAGAVLATTGLGVLAFGMAEAADSGWASRPTVAALVLGAVLLLGFVAVEARWASSPLIPLRLFAIRSVSVGNIAMLLAGACLNPMWFFLTLSMQNVLGYSPVQTGLAFLPHTVVTILVSTQVTPPLMRMVDGRVLIAAGSLLAAAGFLWQAQLSVDSSYLIGIFGPAVVFSIGSGLLNTPITVAVTSGVATTEAGAASGLMNTTKQVGGALGLAALVTVATAHDGGPAALIAAYDRAFYAIAAIMVAAAAVALALPPQRDRG</sequence>
<evidence type="ECO:0000256" key="5">
    <source>
        <dbReference type="ARBA" id="ARBA00022989"/>
    </source>
</evidence>
<dbReference type="RefSeq" id="WP_195001247.1">
    <property type="nucleotide sequence ID" value="NZ_JADLQN010000001.1"/>
</dbReference>
<protein>
    <submittedName>
        <fullName evidence="9">MFS transporter</fullName>
    </submittedName>
</protein>
<dbReference type="NCBIfam" id="TIGR00711">
    <property type="entry name" value="efflux_EmrB"/>
    <property type="match status" value="1"/>
</dbReference>
<evidence type="ECO:0000256" key="4">
    <source>
        <dbReference type="ARBA" id="ARBA00022692"/>
    </source>
</evidence>
<proteinExistence type="predicted"/>
<feature type="transmembrane region" description="Helical" evidence="7">
    <location>
        <begin position="21"/>
        <end position="40"/>
    </location>
</feature>
<keyword evidence="3" id="KW-1003">Cell membrane</keyword>
<feature type="transmembrane region" description="Helical" evidence="7">
    <location>
        <begin position="311"/>
        <end position="332"/>
    </location>
</feature>
<evidence type="ECO:0000256" key="1">
    <source>
        <dbReference type="ARBA" id="ARBA00004651"/>
    </source>
</evidence>
<dbReference type="Proteomes" id="UP000707731">
    <property type="component" value="Unassembled WGS sequence"/>
</dbReference>